<dbReference type="GO" id="GO:0000976">
    <property type="term" value="F:transcription cis-regulatory region binding"/>
    <property type="evidence" value="ECO:0007669"/>
    <property type="project" value="TreeGrafter"/>
</dbReference>
<sequence>MKLDRTLVVDVALKLLNEVGLDGLSLRRLAQDLGVQAPALYRHFASKQELLQAMADSMLVDVMSVLDRPAPRADWADWLAARSRAVRRALLSYRDGGRLQEYARPTAEQWPGLELLLQMMEGAGFTIEDAMYAIFALGNHTLGAVIAEQTSQAPGAPGGLRIDEARFPLLARGVTLRTAGRDFDREFEYGLHLLISGLRNRS</sequence>
<reference evidence="7 8" key="1">
    <citation type="submission" date="2020-08" db="EMBL/GenBank/DDBJ databases">
        <title>Sequencing the genomes of 1000 actinobacteria strains.</title>
        <authorList>
            <person name="Klenk H.-P."/>
        </authorList>
    </citation>
    <scope>NUCLEOTIDE SEQUENCE [LARGE SCALE GENOMIC DNA]</scope>
    <source>
        <strain evidence="7 8">DSM 44786</strain>
    </source>
</reference>
<dbReference type="PRINTS" id="PR00455">
    <property type="entry name" value="HTHTETR"/>
</dbReference>
<dbReference type="GO" id="GO:0046677">
    <property type="term" value="P:response to antibiotic"/>
    <property type="evidence" value="ECO:0007669"/>
    <property type="project" value="InterPro"/>
</dbReference>
<keyword evidence="1" id="KW-0678">Repressor</keyword>
<evidence type="ECO:0000313" key="8">
    <source>
        <dbReference type="Proteomes" id="UP000573327"/>
    </source>
</evidence>
<dbReference type="InterPro" id="IPR003012">
    <property type="entry name" value="Tet_transcr_reg_TetR"/>
</dbReference>
<feature type="domain" description="HTH tetR-type" evidence="6">
    <location>
        <begin position="2"/>
        <end position="62"/>
    </location>
</feature>
<dbReference type="SUPFAM" id="SSF48498">
    <property type="entry name" value="Tetracyclin repressor-like, C-terminal domain"/>
    <property type="match status" value="1"/>
</dbReference>
<evidence type="ECO:0000256" key="1">
    <source>
        <dbReference type="ARBA" id="ARBA00022491"/>
    </source>
</evidence>
<dbReference type="GO" id="GO:0003700">
    <property type="term" value="F:DNA-binding transcription factor activity"/>
    <property type="evidence" value="ECO:0007669"/>
    <property type="project" value="TreeGrafter"/>
</dbReference>
<dbReference type="RefSeq" id="WP_184917913.1">
    <property type="nucleotide sequence ID" value="NZ_JACHJR010000001.1"/>
</dbReference>
<dbReference type="Proteomes" id="UP000573327">
    <property type="component" value="Unassembled WGS sequence"/>
</dbReference>
<evidence type="ECO:0000256" key="3">
    <source>
        <dbReference type="ARBA" id="ARBA00023125"/>
    </source>
</evidence>
<name>A0A7W7WJ99_9ACTN</name>
<dbReference type="PRINTS" id="PR00400">
    <property type="entry name" value="TETREPRESSOR"/>
</dbReference>
<dbReference type="PANTHER" id="PTHR30055">
    <property type="entry name" value="HTH-TYPE TRANSCRIPTIONAL REGULATOR RUTR"/>
    <property type="match status" value="1"/>
</dbReference>
<proteinExistence type="predicted"/>
<evidence type="ECO:0000259" key="6">
    <source>
        <dbReference type="PROSITE" id="PS50977"/>
    </source>
</evidence>
<dbReference type="InterPro" id="IPR009057">
    <property type="entry name" value="Homeodomain-like_sf"/>
</dbReference>
<dbReference type="Gene3D" id="1.10.10.60">
    <property type="entry name" value="Homeodomain-like"/>
    <property type="match status" value="1"/>
</dbReference>
<evidence type="ECO:0000256" key="5">
    <source>
        <dbReference type="PROSITE-ProRule" id="PRU00335"/>
    </source>
</evidence>
<protein>
    <submittedName>
        <fullName evidence="7">TetR/AcrR family tetracycline transcriptional repressor</fullName>
    </submittedName>
</protein>
<accession>A0A7W7WJ99</accession>
<dbReference type="PROSITE" id="PS50977">
    <property type="entry name" value="HTH_TETR_2"/>
    <property type="match status" value="1"/>
</dbReference>
<dbReference type="SUPFAM" id="SSF46689">
    <property type="entry name" value="Homeodomain-like"/>
    <property type="match status" value="1"/>
</dbReference>
<feature type="DNA-binding region" description="H-T-H motif" evidence="5">
    <location>
        <begin position="25"/>
        <end position="44"/>
    </location>
</feature>
<dbReference type="InterPro" id="IPR004111">
    <property type="entry name" value="Repressor_TetR_C"/>
</dbReference>
<dbReference type="PANTHER" id="PTHR30055:SF151">
    <property type="entry name" value="TRANSCRIPTIONAL REGULATORY PROTEIN"/>
    <property type="match status" value="1"/>
</dbReference>
<keyword evidence="3 5" id="KW-0238">DNA-binding</keyword>
<keyword evidence="8" id="KW-1185">Reference proteome</keyword>
<dbReference type="Gene3D" id="1.10.357.10">
    <property type="entry name" value="Tetracycline Repressor, domain 2"/>
    <property type="match status" value="1"/>
</dbReference>
<organism evidence="7 8">
    <name type="scientific">Kitasatospora gansuensis</name>
    <dbReference type="NCBI Taxonomy" id="258050"/>
    <lineage>
        <taxon>Bacteria</taxon>
        <taxon>Bacillati</taxon>
        <taxon>Actinomycetota</taxon>
        <taxon>Actinomycetes</taxon>
        <taxon>Kitasatosporales</taxon>
        <taxon>Streptomycetaceae</taxon>
        <taxon>Kitasatospora</taxon>
    </lineage>
</organism>
<dbReference type="InterPro" id="IPR001647">
    <property type="entry name" value="HTH_TetR"/>
</dbReference>
<keyword evidence="2" id="KW-0805">Transcription regulation</keyword>
<dbReference type="AlphaFoldDB" id="A0A7W7WJ99"/>
<evidence type="ECO:0000313" key="7">
    <source>
        <dbReference type="EMBL" id="MBB4948389.1"/>
    </source>
</evidence>
<dbReference type="PROSITE" id="PS01081">
    <property type="entry name" value="HTH_TETR_1"/>
    <property type="match status" value="1"/>
</dbReference>
<dbReference type="Pfam" id="PF02909">
    <property type="entry name" value="TetR_C_1"/>
    <property type="match status" value="1"/>
</dbReference>
<comment type="caution">
    <text evidence="7">The sequence shown here is derived from an EMBL/GenBank/DDBJ whole genome shotgun (WGS) entry which is preliminary data.</text>
</comment>
<dbReference type="InterPro" id="IPR023772">
    <property type="entry name" value="DNA-bd_HTH_TetR-type_CS"/>
</dbReference>
<dbReference type="GO" id="GO:0045892">
    <property type="term" value="P:negative regulation of DNA-templated transcription"/>
    <property type="evidence" value="ECO:0007669"/>
    <property type="project" value="InterPro"/>
</dbReference>
<keyword evidence="4" id="KW-0804">Transcription</keyword>
<evidence type="ECO:0000256" key="4">
    <source>
        <dbReference type="ARBA" id="ARBA00023163"/>
    </source>
</evidence>
<dbReference type="EMBL" id="JACHJR010000001">
    <property type="protein sequence ID" value="MBB4948389.1"/>
    <property type="molecule type" value="Genomic_DNA"/>
</dbReference>
<dbReference type="InterPro" id="IPR036271">
    <property type="entry name" value="Tet_transcr_reg_TetR-rel_C_sf"/>
</dbReference>
<dbReference type="Pfam" id="PF00440">
    <property type="entry name" value="TetR_N"/>
    <property type="match status" value="1"/>
</dbReference>
<gene>
    <name evidence="7" type="ORF">F4556_003924</name>
</gene>
<dbReference type="InterPro" id="IPR050109">
    <property type="entry name" value="HTH-type_TetR-like_transc_reg"/>
</dbReference>
<evidence type="ECO:0000256" key="2">
    <source>
        <dbReference type="ARBA" id="ARBA00023015"/>
    </source>
</evidence>